<gene>
    <name evidence="2" type="ORF">DSLASN_25520</name>
</gene>
<evidence type="ECO:0008006" key="4">
    <source>
        <dbReference type="Google" id="ProtNLM"/>
    </source>
</evidence>
<dbReference type="Proteomes" id="UP001320148">
    <property type="component" value="Chromosome"/>
</dbReference>
<name>A0ABN6F6Q6_9BACT</name>
<evidence type="ECO:0000313" key="3">
    <source>
        <dbReference type="Proteomes" id="UP001320148"/>
    </source>
</evidence>
<feature type="signal peptide" evidence="1">
    <location>
        <begin position="1"/>
        <end position="18"/>
    </location>
</feature>
<evidence type="ECO:0000256" key="1">
    <source>
        <dbReference type="SAM" id="SignalP"/>
    </source>
</evidence>
<proteinExistence type="predicted"/>
<organism evidence="2 3">
    <name type="scientific">Desulfoluna limicola</name>
    <dbReference type="NCBI Taxonomy" id="2810562"/>
    <lineage>
        <taxon>Bacteria</taxon>
        <taxon>Pseudomonadati</taxon>
        <taxon>Thermodesulfobacteriota</taxon>
        <taxon>Desulfobacteria</taxon>
        <taxon>Desulfobacterales</taxon>
        <taxon>Desulfolunaceae</taxon>
        <taxon>Desulfoluna</taxon>
    </lineage>
</organism>
<protein>
    <recommendedName>
        <fullName evidence="4">Lipoprotein</fullName>
    </recommendedName>
</protein>
<evidence type="ECO:0000313" key="2">
    <source>
        <dbReference type="EMBL" id="BCS96920.1"/>
    </source>
</evidence>
<keyword evidence="3" id="KW-1185">Reference proteome</keyword>
<feature type="chain" id="PRO_5046611162" description="Lipoprotein" evidence="1">
    <location>
        <begin position="19"/>
        <end position="632"/>
    </location>
</feature>
<dbReference type="EMBL" id="AP024488">
    <property type="protein sequence ID" value="BCS96920.1"/>
    <property type="molecule type" value="Genomic_DNA"/>
</dbReference>
<sequence>MGSVLVTVLLVCFVCAVAGCGGGSDYNKVSGVAAKGMIRNGTVKVYKIDEGGVRGKLLATTMTDEYGYYSASVLSEANYYVEVTGGSYIDEATGDETERGASDVLRAVVSNYVGRELTIAVTDLTEIAVRIALEMEGGLSSANIEASNTNVSKILGVDAWGNPVMDITKVNPVDIFDSDAFGEGDDDQKRYAKMLAVISQAIQNDTEKESGEILDDLAAYLGGNAPAGSVSMETTLAQAAADFFNAANENNVTGETEFNELHDAVIGARYSSPERVTGISVFQPKEEVKGSALETTSDGPLGKAIFSYDEKNNLSNISIEVPGSGINIIGDLTYDESGSLASVKVAEKETAKVEDDSLFELINNYGVGGLLDNAFIKNGLPKPLTVKFVEGNLYHIASCMLEGDEVGGLGLTTDIDDAGLLHSMTLEGDVDATIRRLENGRMDRVLVKELSDPKDRFWGGNWFYYDEVGNLKTVISLYDMNPVEIDRVDELVATLYEEKGKDISELNGLLNGYTLGEIQYTEYNYRPGKNGGHDIAQIDARLISINDSRLMEDGNYSVLFTDLTEAGNAQKIELYKKASDDLLKASSDQLMGYATLTYEKGQMKRSIWGNAVKEAIRVAYRNVYIVSDVGFF</sequence>
<reference evidence="2 3" key="1">
    <citation type="submission" date="2021-02" db="EMBL/GenBank/DDBJ databases">
        <title>Complete genome of Desulfoluna sp. strain ASN36.</title>
        <authorList>
            <person name="Takahashi A."/>
            <person name="Kojima H."/>
            <person name="Fukui M."/>
        </authorList>
    </citation>
    <scope>NUCLEOTIDE SEQUENCE [LARGE SCALE GENOMIC DNA]</scope>
    <source>
        <strain evidence="2 3">ASN36</strain>
    </source>
</reference>
<keyword evidence="1" id="KW-0732">Signal</keyword>
<accession>A0ABN6F6Q6</accession>